<evidence type="ECO:0000313" key="2">
    <source>
        <dbReference type="EMBL" id="GER70098.1"/>
    </source>
</evidence>
<proteinExistence type="predicted"/>
<dbReference type="SUPFAM" id="SSF141571">
    <property type="entry name" value="Pentapeptide repeat-like"/>
    <property type="match status" value="1"/>
</dbReference>
<dbReference type="Pfam" id="PF00805">
    <property type="entry name" value="Pentapeptide"/>
    <property type="match status" value="1"/>
</dbReference>
<dbReference type="InterPro" id="IPR001646">
    <property type="entry name" value="5peptide_repeat"/>
</dbReference>
<organism evidence="2 3">
    <name type="scientific">Weizmannia acidilactici</name>
    <dbReference type="NCBI Taxonomy" id="2607726"/>
    <lineage>
        <taxon>Bacteria</taxon>
        <taxon>Bacillati</taxon>
        <taxon>Bacillota</taxon>
        <taxon>Bacilli</taxon>
        <taxon>Bacillales</taxon>
        <taxon>Bacillaceae</taxon>
        <taxon>Heyndrickxia</taxon>
    </lineage>
</organism>
<evidence type="ECO:0008006" key="4">
    <source>
        <dbReference type="Google" id="ProtNLM"/>
    </source>
</evidence>
<evidence type="ECO:0000256" key="1">
    <source>
        <dbReference type="ARBA" id="ARBA00022737"/>
    </source>
</evidence>
<reference evidence="2 3" key="1">
    <citation type="submission" date="2019-09" db="EMBL/GenBank/DDBJ databases">
        <title>Draft genome sequence of Bacillus sp. JC-7.</title>
        <authorList>
            <person name="Tanaka N."/>
            <person name="Shiwa Y."/>
            <person name="Fujita N."/>
            <person name="Tanasupawat S."/>
        </authorList>
    </citation>
    <scope>NUCLEOTIDE SEQUENCE [LARGE SCALE GENOMIC DNA]</scope>
    <source>
        <strain evidence="2 3">JC-7</strain>
    </source>
</reference>
<dbReference type="Gene3D" id="2.160.20.80">
    <property type="entry name" value="E3 ubiquitin-protein ligase SopA"/>
    <property type="match status" value="1"/>
</dbReference>
<dbReference type="PANTHER" id="PTHR47485:SF1">
    <property type="entry name" value="THYLAKOID LUMENAL 17.4 KDA PROTEIN, CHLOROPLASTIC"/>
    <property type="match status" value="1"/>
</dbReference>
<comment type="caution">
    <text evidence="2">The sequence shown here is derived from an EMBL/GenBank/DDBJ whole genome shotgun (WGS) entry which is preliminary data.</text>
</comment>
<gene>
    <name evidence="2" type="ORF">BpJC7_14010</name>
</gene>
<accession>A0A5J4JI37</accession>
<dbReference type="AlphaFoldDB" id="A0A5J4JI37"/>
<dbReference type="RefSeq" id="WP_151681098.1">
    <property type="nucleotide sequence ID" value="NZ_BKZP01000011.1"/>
</dbReference>
<dbReference type="EMBL" id="BKZQ01000015">
    <property type="protein sequence ID" value="GER70098.1"/>
    <property type="molecule type" value="Genomic_DNA"/>
</dbReference>
<evidence type="ECO:0000313" key="3">
    <source>
        <dbReference type="Proteomes" id="UP000391919"/>
    </source>
</evidence>
<sequence>MIKSDLKGSSFNGCIMDHTNFNSSDLSGVCFGNQIFRGTIFKHTGLKGTSFRNATFYNVSFKTDVKKAVFDGAKMDKLTYALLKGYKANLKNVTLI</sequence>
<name>A0A5J4JI37_9BACI</name>
<protein>
    <recommendedName>
        <fullName evidence="4">Pentapeptide repeat-containing protein</fullName>
    </recommendedName>
</protein>
<dbReference type="Proteomes" id="UP000391919">
    <property type="component" value="Unassembled WGS sequence"/>
</dbReference>
<dbReference type="PANTHER" id="PTHR47485">
    <property type="entry name" value="THYLAKOID LUMENAL 17.4 KDA PROTEIN, CHLOROPLASTIC"/>
    <property type="match status" value="1"/>
</dbReference>
<keyword evidence="1" id="KW-0677">Repeat</keyword>
<keyword evidence="3" id="KW-1185">Reference proteome</keyword>